<dbReference type="PROSITE" id="PS50943">
    <property type="entry name" value="HTH_CROC1"/>
    <property type="match status" value="1"/>
</dbReference>
<dbReference type="SMART" id="SM00530">
    <property type="entry name" value="HTH_XRE"/>
    <property type="match status" value="1"/>
</dbReference>
<dbReference type="CDD" id="cd00093">
    <property type="entry name" value="HTH_XRE"/>
    <property type="match status" value="1"/>
</dbReference>
<keyword evidence="1" id="KW-0238">DNA-binding</keyword>
<dbReference type="GO" id="GO:0003677">
    <property type="term" value="F:DNA binding"/>
    <property type="evidence" value="ECO:0007669"/>
    <property type="project" value="UniProtKB-KW"/>
</dbReference>
<feature type="domain" description="HTH cro/C1-type" evidence="3">
    <location>
        <begin position="11"/>
        <end position="65"/>
    </location>
</feature>
<reference evidence="4" key="1">
    <citation type="submission" date="2023-04" db="EMBL/GenBank/DDBJ databases">
        <title>Assessment of the microbiological origin of a defect in Grana Padano cheese.</title>
        <authorList>
            <person name="Zago M."/>
            <person name="Rossetti L."/>
            <person name="Bonvini B."/>
            <person name="Carminati D."/>
            <person name="Giraffa G."/>
        </authorList>
    </citation>
    <scope>NUCLEOTIDE SEQUENCE</scope>
    <source>
        <strain evidence="4">4990</strain>
    </source>
</reference>
<comment type="caution">
    <text evidence="4">The sequence shown here is derived from an EMBL/GenBank/DDBJ whole genome shotgun (WGS) entry which is preliminary data.</text>
</comment>
<dbReference type="Gene3D" id="1.10.260.40">
    <property type="entry name" value="lambda repressor-like DNA-binding domains"/>
    <property type="match status" value="1"/>
</dbReference>
<dbReference type="InterPro" id="IPR001387">
    <property type="entry name" value="Cro/C1-type_HTH"/>
</dbReference>
<evidence type="ECO:0000259" key="3">
    <source>
        <dbReference type="PROSITE" id="PS50943"/>
    </source>
</evidence>
<evidence type="ECO:0000256" key="1">
    <source>
        <dbReference type="ARBA" id="ARBA00023125"/>
    </source>
</evidence>
<dbReference type="InterPro" id="IPR010982">
    <property type="entry name" value="Lambda_DNA-bd_dom_sf"/>
</dbReference>
<accession>A0AAE4FP04</accession>
<evidence type="ECO:0000256" key="2">
    <source>
        <dbReference type="SAM" id="Coils"/>
    </source>
</evidence>
<feature type="coiled-coil region" evidence="2">
    <location>
        <begin position="101"/>
        <end position="131"/>
    </location>
</feature>
<evidence type="ECO:0000313" key="5">
    <source>
        <dbReference type="Proteomes" id="UP001182303"/>
    </source>
</evidence>
<name>A0AAE4FP04_CLOSG</name>
<organism evidence="4 5">
    <name type="scientific">Clostridium sporogenes</name>
    <dbReference type="NCBI Taxonomy" id="1509"/>
    <lineage>
        <taxon>Bacteria</taxon>
        <taxon>Bacillati</taxon>
        <taxon>Bacillota</taxon>
        <taxon>Clostridia</taxon>
        <taxon>Eubacteriales</taxon>
        <taxon>Clostridiaceae</taxon>
        <taxon>Clostridium</taxon>
    </lineage>
</organism>
<dbReference type="PANTHER" id="PTHR46558">
    <property type="entry name" value="TRACRIPTIONAL REGULATORY PROTEIN-RELATED-RELATED"/>
    <property type="match status" value="1"/>
</dbReference>
<proteinExistence type="predicted"/>
<dbReference type="AlphaFoldDB" id="A0AAE4FP04"/>
<protein>
    <submittedName>
        <fullName evidence="4">Helix-turn-helix transcriptional regulator</fullName>
    </submittedName>
</protein>
<gene>
    <name evidence="4" type="ORF">P9J83_16785</name>
</gene>
<sequence length="139" mass="16421">MRKLAEIKDRLKYERLRKDLNQTELSKILNVSKQTVSNWENGNRIPDTLTLSKLADFYNCSVDYILGRCENRNGIISKTNINGNDYEFELDRNIFPNGITREQMINYIKELEERNKKLEKEAELSRKLKEAGFDFNPNK</sequence>
<dbReference type="Proteomes" id="UP001182303">
    <property type="component" value="Unassembled WGS sequence"/>
</dbReference>
<dbReference type="SUPFAM" id="SSF47413">
    <property type="entry name" value="lambda repressor-like DNA-binding domains"/>
    <property type="match status" value="1"/>
</dbReference>
<keyword evidence="2" id="KW-0175">Coiled coil</keyword>
<evidence type="ECO:0000313" key="4">
    <source>
        <dbReference type="EMBL" id="MDS1005132.1"/>
    </source>
</evidence>
<dbReference type="EMBL" id="JARUIS010000035">
    <property type="protein sequence ID" value="MDS1005132.1"/>
    <property type="molecule type" value="Genomic_DNA"/>
</dbReference>
<dbReference type="PANTHER" id="PTHR46558:SF12">
    <property type="entry name" value="DNA-BINDING PROTEIN"/>
    <property type="match status" value="1"/>
</dbReference>
<dbReference type="Pfam" id="PF01381">
    <property type="entry name" value="HTH_3"/>
    <property type="match status" value="1"/>
</dbReference>